<organism evidence="1 2">
    <name type="scientific">Eumeta variegata</name>
    <name type="common">Bagworm moth</name>
    <name type="synonym">Eumeta japonica</name>
    <dbReference type="NCBI Taxonomy" id="151549"/>
    <lineage>
        <taxon>Eukaryota</taxon>
        <taxon>Metazoa</taxon>
        <taxon>Ecdysozoa</taxon>
        <taxon>Arthropoda</taxon>
        <taxon>Hexapoda</taxon>
        <taxon>Insecta</taxon>
        <taxon>Pterygota</taxon>
        <taxon>Neoptera</taxon>
        <taxon>Endopterygota</taxon>
        <taxon>Lepidoptera</taxon>
        <taxon>Glossata</taxon>
        <taxon>Ditrysia</taxon>
        <taxon>Tineoidea</taxon>
        <taxon>Psychidae</taxon>
        <taxon>Oiketicinae</taxon>
        <taxon>Eumeta</taxon>
    </lineage>
</organism>
<name>A0A4C1YWR8_EUMVA</name>
<accession>A0A4C1YWR8</accession>
<keyword evidence="2" id="KW-1185">Reference proteome</keyword>
<evidence type="ECO:0000313" key="2">
    <source>
        <dbReference type="Proteomes" id="UP000299102"/>
    </source>
</evidence>
<evidence type="ECO:0000313" key="1">
    <source>
        <dbReference type="EMBL" id="GBP79382.1"/>
    </source>
</evidence>
<dbReference type="Proteomes" id="UP000299102">
    <property type="component" value="Unassembled WGS sequence"/>
</dbReference>
<proteinExistence type="predicted"/>
<reference evidence="1 2" key="1">
    <citation type="journal article" date="2019" name="Commun. Biol.">
        <title>The bagworm genome reveals a unique fibroin gene that provides high tensile strength.</title>
        <authorList>
            <person name="Kono N."/>
            <person name="Nakamura H."/>
            <person name="Ohtoshi R."/>
            <person name="Tomita M."/>
            <person name="Numata K."/>
            <person name="Arakawa K."/>
        </authorList>
    </citation>
    <scope>NUCLEOTIDE SEQUENCE [LARGE SCALE GENOMIC DNA]</scope>
</reference>
<gene>
    <name evidence="1" type="ORF">EVAR_61806_1</name>
</gene>
<dbReference type="EMBL" id="BGZK01001413">
    <property type="protein sequence ID" value="GBP79382.1"/>
    <property type="molecule type" value="Genomic_DNA"/>
</dbReference>
<dbReference type="AlphaFoldDB" id="A0A4C1YWR8"/>
<comment type="caution">
    <text evidence="1">The sequence shown here is derived from an EMBL/GenBank/DDBJ whole genome shotgun (WGS) entry which is preliminary data.</text>
</comment>
<protein>
    <submittedName>
        <fullName evidence="1">Uncharacterized protein</fullName>
    </submittedName>
</protein>
<sequence>MRADAVIVPNAKFKTLSPQRRIYPKLETLRVSKSTRLPRKKLAAQVWPVAATRYSSARDSLLVFATGHSRRRLSRCSVPRRALNH</sequence>